<dbReference type="PROSITE" id="PS50995">
    <property type="entry name" value="HTH_MARR_2"/>
    <property type="match status" value="1"/>
</dbReference>
<dbReference type="InterPro" id="IPR039422">
    <property type="entry name" value="MarR/SlyA-like"/>
</dbReference>
<dbReference type="Proteomes" id="UP001269375">
    <property type="component" value="Unassembled WGS sequence"/>
</dbReference>
<protein>
    <submittedName>
        <fullName evidence="5">Transcriptional regulator SlyA</fullName>
    </submittedName>
</protein>
<dbReference type="InterPro" id="IPR036388">
    <property type="entry name" value="WH-like_DNA-bd_sf"/>
</dbReference>
<dbReference type="PRINTS" id="PR00598">
    <property type="entry name" value="HTHMARR"/>
</dbReference>
<dbReference type="PROSITE" id="PS01117">
    <property type="entry name" value="HTH_MARR_1"/>
    <property type="match status" value="1"/>
</dbReference>
<evidence type="ECO:0000259" key="4">
    <source>
        <dbReference type="PROSITE" id="PS50995"/>
    </source>
</evidence>
<dbReference type="EMBL" id="JARWAO010000006">
    <property type="protein sequence ID" value="MDR5896680.1"/>
    <property type="molecule type" value="Genomic_DNA"/>
</dbReference>
<keyword evidence="2" id="KW-0238">DNA-binding</keyword>
<dbReference type="InterPro" id="IPR023187">
    <property type="entry name" value="Tscrpt_reg_MarR-type_CS"/>
</dbReference>
<dbReference type="PANTHER" id="PTHR33164:SF64">
    <property type="entry name" value="TRANSCRIPTIONAL REGULATOR SLYA"/>
    <property type="match status" value="1"/>
</dbReference>
<dbReference type="InterPro" id="IPR000835">
    <property type="entry name" value="HTH_MarR-typ"/>
</dbReference>
<keyword evidence="1" id="KW-0805">Transcription regulation</keyword>
<keyword evidence="3" id="KW-0804">Transcription</keyword>
<gene>
    <name evidence="5" type="primary">slyA</name>
    <name evidence="5" type="ORF">QC825_11405</name>
</gene>
<accession>A0ABU1GXW4</accession>
<dbReference type="SUPFAM" id="SSF46785">
    <property type="entry name" value="Winged helix' DNA-binding domain"/>
    <property type="match status" value="1"/>
</dbReference>
<dbReference type="NCBIfam" id="NF002926">
    <property type="entry name" value="PRK03573.1"/>
    <property type="match status" value="1"/>
</dbReference>
<evidence type="ECO:0000313" key="5">
    <source>
        <dbReference type="EMBL" id="MDR5896680.1"/>
    </source>
</evidence>
<name>A0ABU1GXW4_9GAMM</name>
<evidence type="ECO:0000256" key="2">
    <source>
        <dbReference type="ARBA" id="ARBA00023125"/>
    </source>
</evidence>
<dbReference type="Gene3D" id="1.10.10.10">
    <property type="entry name" value="Winged helix-like DNA-binding domain superfamily/Winged helix DNA-binding domain"/>
    <property type="match status" value="1"/>
</dbReference>
<dbReference type="SMART" id="SM00347">
    <property type="entry name" value="HTH_MARR"/>
    <property type="match status" value="1"/>
</dbReference>
<proteinExistence type="predicted"/>
<dbReference type="InterPro" id="IPR036390">
    <property type="entry name" value="WH_DNA-bd_sf"/>
</dbReference>
<sequence>MEGFDQMSLGMQLALMNRGWRAAVDKAMEPLGLTQARWIALLHLSRLGEGTTQSSLAQHIGIELPSLMRTLDCLEKQELIRRERCDNDRRARTICFTEAGKTTMAAVQGRAQDVHRHLLAGFNDQEIEQLTSMVSRIAANAVSIIDESGDTTTSDFSRLNAEQ</sequence>
<dbReference type="PANTHER" id="PTHR33164">
    <property type="entry name" value="TRANSCRIPTIONAL REGULATOR, MARR FAMILY"/>
    <property type="match status" value="1"/>
</dbReference>
<feature type="domain" description="HTH marR-type" evidence="4">
    <location>
        <begin position="6"/>
        <end position="139"/>
    </location>
</feature>
<comment type="caution">
    <text evidence="5">The sequence shown here is derived from an EMBL/GenBank/DDBJ whole genome shotgun (WGS) entry which is preliminary data.</text>
</comment>
<evidence type="ECO:0000313" key="6">
    <source>
        <dbReference type="Proteomes" id="UP001269375"/>
    </source>
</evidence>
<organism evidence="5 6">
    <name type="scientific">Larsenimonas suaedae</name>
    <dbReference type="NCBI Taxonomy" id="1851019"/>
    <lineage>
        <taxon>Bacteria</taxon>
        <taxon>Pseudomonadati</taxon>
        <taxon>Pseudomonadota</taxon>
        <taxon>Gammaproteobacteria</taxon>
        <taxon>Oceanospirillales</taxon>
        <taxon>Halomonadaceae</taxon>
        <taxon>Larsenimonas</taxon>
    </lineage>
</organism>
<reference evidence="5 6" key="1">
    <citation type="submission" date="2023-04" db="EMBL/GenBank/DDBJ databases">
        <title>A long-awaited taxogenomic arrangement of the family Halomonadaceae.</title>
        <authorList>
            <person name="De La Haba R."/>
            <person name="Chuvochina M."/>
            <person name="Wittouck S."/>
            <person name="Arahal D.R."/>
            <person name="Sanchez-Porro C."/>
            <person name="Hugenholtz P."/>
            <person name="Ventosa A."/>
        </authorList>
    </citation>
    <scope>NUCLEOTIDE SEQUENCE [LARGE SCALE GENOMIC DNA]</scope>
    <source>
        <strain evidence="5 6">DSM 22428</strain>
    </source>
</reference>
<evidence type="ECO:0000256" key="3">
    <source>
        <dbReference type="ARBA" id="ARBA00023163"/>
    </source>
</evidence>
<evidence type="ECO:0000256" key="1">
    <source>
        <dbReference type="ARBA" id="ARBA00023015"/>
    </source>
</evidence>
<keyword evidence="6" id="KW-1185">Reference proteome</keyword>
<dbReference type="Pfam" id="PF12802">
    <property type="entry name" value="MarR_2"/>
    <property type="match status" value="1"/>
</dbReference>
<dbReference type="RefSeq" id="WP_251591919.1">
    <property type="nucleotide sequence ID" value="NZ_JAMLJI010000001.1"/>
</dbReference>